<keyword evidence="6" id="KW-0694">RNA-binding</keyword>
<dbReference type="EMBL" id="CADEPM010000006">
    <property type="protein sequence ID" value="CAB3407455.1"/>
    <property type="molecule type" value="Genomic_DNA"/>
</dbReference>
<evidence type="ECO:0000256" key="11">
    <source>
        <dbReference type="ARBA" id="ARBA00035134"/>
    </source>
</evidence>
<sequence>MMRRIRITRGYSNAAAKPNVTIQPAIQRKPTDLLKALSETVGVDTTAPHFAFIDDPITIPSTQNAKKTYFMAKELGKRAARQLAEEWPTLFAFDRDQPRLPVFRPEKLADPLQIEPTEKNLLEIIKSRQVQDACTLYERMRSENIDVSDSTQLELFRLVAYYNSRNAPFAEWHEWHGMRNFAEDETHSWQSASVADLLFETLPKTDETVSIMIAALCKFANSESVERARQLYKENSTLKIRREAYNLLISTSNFKIASNLCAEMSKNGMKPDVSTFDSLLIAANKIEKFEDRVDAFTKILSEMSHLKIRPALSTYHKILKGLDDKSKNKEKEMRHLTLAISWVSQILDELSQTGEPLEPSSSSCNLFFYEAMGVAYRCANIEIAEKLRHLYEHPNNRVKMPAFTIESNFYNRYLQLYIEQTASIEQIYTKYIELVPRLVGASESLCNAVYQKLARQPHWALLRRVIEDGINAGQIAGKLGGEMRKQLINVQYHTLSVAERDEFTQIVQKMVATLVEFSQFTDEYTKRMQRKLSPSQISDLALLLTRIGEIPKAYELLDLLLDENASEGDEATVFAKGYPRPSSMAELFEDALRRRDAYGASTCLEIMALNGNRRSLEPLANRIFERCSLTDTQKKIIEGFVRLRPE</sequence>
<dbReference type="GO" id="GO:0043024">
    <property type="term" value="F:ribosomal small subunit binding"/>
    <property type="evidence" value="ECO:0007669"/>
    <property type="project" value="InterPro"/>
</dbReference>
<evidence type="ECO:0000256" key="1">
    <source>
        <dbReference type="ARBA" id="ARBA00004173"/>
    </source>
</evidence>
<organism evidence="12 13">
    <name type="scientific">Caenorhabditis bovis</name>
    <dbReference type="NCBI Taxonomy" id="2654633"/>
    <lineage>
        <taxon>Eukaryota</taxon>
        <taxon>Metazoa</taxon>
        <taxon>Ecdysozoa</taxon>
        <taxon>Nematoda</taxon>
        <taxon>Chromadorea</taxon>
        <taxon>Rhabditida</taxon>
        <taxon>Rhabditina</taxon>
        <taxon>Rhabditomorpha</taxon>
        <taxon>Rhabditoidea</taxon>
        <taxon>Rhabditidae</taxon>
        <taxon>Peloderinae</taxon>
        <taxon>Caenorhabditis</taxon>
    </lineage>
</organism>
<dbReference type="Proteomes" id="UP000494206">
    <property type="component" value="Unassembled WGS sequence"/>
</dbReference>
<dbReference type="GO" id="GO:1990904">
    <property type="term" value="C:ribonucleoprotein complex"/>
    <property type="evidence" value="ECO:0007669"/>
    <property type="project" value="UniProtKB-KW"/>
</dbReference>
<evidence type="ECO:0000313" key="12">
    <source>
        <dbReference type="EMBL" id="CAB3407455.1"/>
    </source>
</evidence>
<dbReference type="InterPro" id="IPR055063">
    <property type="entry name" value="Rib_mS39_PPR"/>
</dbReference>
<evidence type="ECO:0000256" key="9">
    <source>
        <dbReference type="ARBA" id="ARBA00023128"/>
    </source>
</evidence>
<dbReference type="InterPro" id="IPR002885">
    <property type="entry name" value="PPR_rpt"/>
</dbReference>
<keyword evidence="8" id="KW-0689">Ribosomal protein</keyword>
<dbReference type="Pfam" id="PF13812">
    <property type="entry name" value="PPR_3"/>
    <property type="match status" value="1"/>
</dbReference>
<accession>A0A8S1F3P7</accession>
<dbReference type="OrthoDB" id="185373at2759"/>
<keyword evidence="3" id="KW-0699">rRNA-binding</keyword>
<dbReference type="InterPro" id="IPR011990">
    <property type="entry name" value="TPR-like_helical_dom_sf"/>
</dbReference>
<dbReference type="GO" id="GO:0019843">
    <property type="term" value="F:rRNA binding"/>
    <property type="evidence" value="ECO:0007669"/>
    <property type="project" value="UniProtKB-KW"/>
</dbReference>
<dbReference type="PANTHER" id="PTHR16276:SF1">
    <property type="entry name" value="SMALL RIBOSOMAL SUBUNIT PROTEIN MS39"/>
    <property type="match status" value="1"/>
</dbReference>
<reference evidence="12 13" key="1">
    <citation type="submission" date="2020-04" db="EMBL/GenBank/DDBJ databases">
        <authorList>
            <person name="Laetsch R D."/>
            <person name="Stevens L."/>
            <person name="Kumar S."/>
            <person name="Blaxter L. M."/>
        </authorList>
    </citation>
    <scope>NUCLEOTIDE SEQUENCE [LARGE SCALE GENOMIC DNA]</scope>
</reference>
<proteinExistence type="inferred from homology"/>
<keyword evidence="10" id="KW-0687">Ribonucleoprotein</keyword>
<protein>
    <recommendedName>
        <fullName evidence="11">Small ribosomal subunit protein mS39</fullName>
    </recommendedName>
</protein>
<keyword evidence="13" id="KW-1185">Reference proteome</keyword>
<keyword evidence="4" id="KW-0677">Repeat</keyword>
<dbReference type="Pfam" id="PF22330">
    <property type="entry name" value="Rib_mS39_PPR"/>
    <property type="match status" value="1"/>
</dbReference>
<dbReference type="GO" id="GO:0005840">
    <property type="term" value="C:ribosome"/>
    <property type="evidence" value="ECO:0007669"/>
    <property type="project" value="UniProtKB-KW"/>
</dbReference>
<evidence type="ECO:0000256" key="8">
    <source>
        <dbReference type="ARBA" id="ARBA00022980"/>
    </source>
</evidence>
<evidence type="ECO:0000313" key="13">
    <source>
        <dbReference type="Proteomes" id="UP000494206"/>
    </source>
</evidence>
<evidence type="ECO:0000256" key="6">
    <source>
        <dbReference type="ARBA" id="ARBA00022884"/>
    </source>
</evidence>
<dbReference type="GO" id="GO:0032543">
    <property type="term" value="P:mitochondrial translation"/>
    <property type="evidence" value="ECO:0007669"/>
    <property type="project" value="InterPro"/>
</dbReference>
<evidence type="ECO:0000256" key="4">
    <source>
        <dbReference type="ARBA" id="ARBA00022737"/>
    </source>
</evidence>
<evidence type="ECO:0000256" key="5">
    <source>
        <dbReference type="ARBA" id="ARBA00022845"/>
    </source>
</evidence>
<dbReference type="AlphaFoldDB" id="A0A8S1F3P7"/>
<name>A0A8S1F3P7_9PELO</name>
<evidence type="ECO:0000256" key="7">
    <source>
        <dbReference type="ARBA" id="ARBA00022946"/>
    </source>
</evidence>
<comment type="caution">
    <text evidence="12">The sequence shown here is derived from an EMBL/GenBank/DDBJ whole genome shotgun (WGS) entry which is preliminary data.</text>
</comment>
<evidence type="ECO:0000256" key="2">
    <source>
        <dbReference type="ARBA" id="ARBA00008551"/>
    </source>
</evidence>
<evidence type="ECO:0000256" key="3">
    <source>
        <dbReference type="ARBA" id="ARBA00022730"/>
    </source>
</evidence>
<comment type="subcellular location">
    <subcellularLocation>
        <location evidence="1">Mitochondrion</location>
    </subcellularLocation>
</comment>
<dbReference type="GO" id="GO:0005739">
    <property type="term" value="C:mitochondrion"/>
    <property type="evidence" value="ECO:0007669"/>
    <property type="project" value="UniProtKB-SubCell"/>
</dbReference>
<dbReference type="Gene3D" id="1.25.40.10">
    <property type="entry name" value="Tetratricopeptide repeat domain"/>
    <property type="match status" value="1"/>
</dbReference>
<gene>
    <name evidence="12" type="ORF">CBOVIS_LOCUS9384</name>
</gene>
<keyword evidence="7" id="KW-0809">Transit peptide</keyword>
<keyword evidence="5" id="KW-0810">Translation regulation</keyword>
<evidence type="ECO:0000256" key="10">
    <source>
        <dbReference type="ARBA" id="ARBA00023274"/>
    </source>
</evidence>
<comment type="similarity">
    <text evidence="2">Belongs to the mitochondrion-specific ribosomal protein mS39 family.</text>
</comment>
<dbReference type="PANTHER" id="PTHR16276">
    <property type="entry name" value="PENTATRICOPEPTIDE REPEAT DOMAIN-CONTAINING PROTEIN 3"/>
    <property type="match status" value="1"/>
</dbReference>
<dbReference type="InterPro" id="IPR037387">
    <property type="entry name" value="PTCD3"/>
</dbReference>
<dbReference type="GO" id="GO:0006417">
    <property type="term" value="P:regulation of translation"/>
    <property type="evidence" value="ECO:0007669"/>
    <property type="project" value="UniProtKB-KW"/>
</dbReference>
<keyword evidence="9" id="KW-0496">Mitochondrion</keyword>